<dbReference type="STRING" id="525918.SAMN05660964_03108"/>
<dbReference type="GO" id="GO:0000725">
    <property type="term" value="P:recombinational repair"/>
    <property type="evidence" value="ECO:0007669"/>
    <property type="project" value="TreeGrafter"/>
</dbReference>
<sequence>MVSIVETGNPDTDDAVDNIIEECLNPELPKSFFLYAGAGSGKTYSLVKGLETFEKTYGTKFRRTGRKVAVITYTNAACDEIIERVKGDPLFHISTIHSFCWLQIKTFHDDIRYWLREMLPLEIAELEQKEAKGRSGMASITRKKSIANKLDLLNWLSTRQEFTYNPNGNNIGKSSLSHSEVVKICADFLISKPSFQQIIINRYPFILIDESQDTNKYLIDALFALEKQHQGHFGLGLIGDMMQRIYGDGKSDLGQNIPKHWATPVKKMNRRSPSRIVALANDIRYDHQEQKVIDGKPDGHVRFFIASANKPNKPEFECAVRENMAKLTGDTLWSNPEEVKHLMLEHMMAAVRMGFAPMFGALSASSRLSTALRGGDLPAVRLFSEYVLPLYQLEKAGAGHAVMTHLRRMKSPLLLPDFLKAVATQENPLAILKNSIREMIDVIDVRPDVSFFDVLQCVVKYNLFPIPQSLVPFAEKVESLQKEDEPETNLNEEEEQISNLEAIQNFLQTPFKQIEAYKTYVSGTGAFDTHQGVKGREFERVLVVMDDDEAGGFLFSYEKMFEVKPLTKADIEKLTKGEETGIDKTKRLFYITCTRAEKSLALVAYSQNPQLLRTRIIAKGWFEENEVIVV</sequence>
<proteinExistence type="predicted"/>
<dbReference type="AlphaFoldDB" id="A0A1H4FU40"/>
<evidence type="ECO:0000256" key="1">
    <source>
        <dbReference type="ARBA" id="ARBA00022741"/>
    </source>
</evidence>
<dbReference type="GO" id="GO:0003677">
    <property type="term" value="F:DNA binding"/>
    <property type="evidence" value="ECO:0007669"/>
    <property type="project" value="InterPro"/>
</dbReference>
<dbReference type="GO" id="GO:0016787">
    <property type="term" value="F:hydrolase activity"/>
    <property type="evidence" value="ECO:0007669"/>
    <property type="project" value="UniProtKB-UniRule"/>
</dbReference>
<dbReference type="PANTHER" id="PTHR11070">
    <property type="entry name" value="UVRD / RECB / PCRA DNA HELICASE FAMILY MEMBER"/>
    <property type="match status" value="1"/>
</dbReference>
<dbReference type="GO" id="GO:0043138">
    <property type="term" value="F:3'-5' DNA helicase activity"/>
    <property type="evidence" value="ECO:0007669"/>
    <property type="project" value="TreeGrafter"/>
</dbReference>
<dbReference type="InterPro" id="IPR027417">
    <property type="entry name" value="P-loop_NTPase"/>
</dbReference>
<protein>
    <recommendedName>
        <fullName evidence="5">DNA 3'-5' helicase II</fullName>
    </recommendedName>
</protein>
<dbReference type="InterPro" id="IPR000212">
    <property type="entry name" value="DNA_helicase_UvrD/REP"/>
</dbReference>
<dbReference type="Proteomes" id="UP000199397">
    <property type="component" value="Unassembled WGS sequence"/>
</dbReference>
<evidence type="ECO:0000313" key="9">
    <source>
        <dbReference type="Proteomes" id="UP000199397"/>
    </source>
</evidence>
<keyword evidence="4 6" id="KW-0067">ATP-binding</keyword>
<keyword evidence="1 6" id="KW-0547">Nucleotide-binding</keyword>
<dbReference type="PROSITE" id="PS51198">
    <property type="entry name" value="UVRD_HELICASE_ATP_BIND"/>
    <property type="match status" value="1"/>
</dbReference>
<gene>
    <name evidence="8" type="ORF">SAMN05660964_03108</name>
</gene>
<feature type="binding site" evidence="6">
    <location>
        <begin position="36"/>
        <end position="43"/>
    </location>
    <ligand>
        <name>ATP</name>
        <dbReference type="ChEBI" id="CHEBI:30616"/>
    </ligand>
</feature>
<evidence type="ECO:0000256" key="2">
    <source>
        <dbReference type="ARBA" id="ARBA00022801"/>
    </source>
</evidence>
<reference evidence="8 9" key="1">
    <citation type="submission" date="2016-10" db="EMBL/GenBank/DDBJ databases">
        <authorList>
            <person name="de Groot N.N."/>
        </authorList>
    </citation>
    <scope>NUCLEOTIDE SEQUENCE [LARGE SCALE GENOMIC DNA]</scope>
    <source>
        <strain evidence="8 9">DSM 21228</strain>
    </source>
</reference>
<evidence type="ECO:0000256" key="6">
    <source>
        <dbReference type="PROSITE-ProRule" id="PRU00560"/>
    </source>
</evidence>
<organism evidence="8 9">
    <name type="scientific">Thiothrix caldifontis</name>
    <dbReference type="NCBI Taxonomy" id="525918"/>
    <lineage>
        <taxon>Bacteria</taxon>
        <taxon>Pseudomonadati</taxon>
        <taxon>Pseudomonadota</taxon>
        <taxon>Gammaproteobacteria</taxon>
        <taxon>Thiotrichales</taxon>
        <taxon>Thiotrichaceae</taxon>
        <taxon>Thiothrix</taxon>
    </lineage>
</organism>
<dbReference type="SUPFAM" id="SSF52540">
    <property type="entry name" value="P-loop containing nucleoside triphosphate hydrolases"/>
    <property type="match status" value="1"/>
</dbReference>
<keyword evidence="2 6" id="KW-0378">Hydrolase</keyword>
<dbReference type="PANTHER" id="PTHR11070:SF2">
    <property type="entry name" value="ATP-DEPENDENT DNA HELICASE SRS2"/>
    <property type="match status" value="1"/>
</dbReference>
<evidence type="ECO:0000256" key="5">
    <source>
        <dbReference type="ARBA" id="ARBA00034923"/>
    </source>
</evidence>
<accession>A0A1H4FU40</accession>
<dbReference type="Gene3D" id="3.40.50.300">
    <property type="entry name" value="P-loop containing nucleotide triphosphate hydrolases"/>
    <property type="match status" value="2"/>
</dbReference>
<dbReference type="OrthoDB" id="384988at2"/>
<name>A0A1H4FU40_9GAMM</name>
<feature type="domain" description="UvrD-like helicase ATP-binding" evidence="7">
    <location>
        <begin position="15"/>
        <end position="286"/>
    </location>
</feature>
<dbReference type="Pfam" id="PF13245">
    <property type="entry name" value="AAA_19"/>
    <property type="match status" value="1"/>
</dbReference>
<dbReference type="GO" id="GO:0005524">
    <property type="term" value="F:ATP binding"/>
    <property type="evidence" value="ECO:0007669"/>
    <property type="project" value="UniProtKB-UniRule"/>
</dbReference>
<evidence type="ECO:0000259" key="7">
    <source>
        <dbReference type="PROSITE" id="PS51198"/>
    </source>
</evidence>
<dbReference type="EMBL" id="FNQP01000023">
    <property type="protein sequence ID" value="SEB00032.1"/>
    <property type="molecule type" value="Genomic_DNA"/>
</dbReference>
<evidence type="ECO:0000313" key="8">
    <source>
        <dbReference type="EMBL" id="SEB00032.1"/>
    </source>
</evidence>
<keyword evidence="9" id="KW-1185">Reference proteome</keyword>
<evidence type="ECO:0000256" key="4">
    <source>
        <dbReference type="ARBA" id="ARBA00022840"/>
    </source>
</evidence>
<evidence type="ECO:0000256" key="3">
    <source>
        <dbReference type="ARBA" id="ARBA00022806"/>
    </source>
</evidence>
<dbReference type="InterPro" id="IPR014016">
    <property type="entry name" value="UvrD-like_ATP-bd"/>
</dbReference>
<dbReference type="RefSeq" id="WP_093070074.1">
    <property type="nucleotide sequence ID" value="NZ_FNQP01000023.1"/>
</dbReference>
<keyword evidence="3 6" id="KW-0347">Helicase</keyword>